<dbReference type="Gene3D" id="1.20.120.1780">
    <property type="entry name" value="UbiA prenyltransferase"/>
    <property type="match status" value="1"/>
</dbReference>
<comment type="subcellular location">
    <subcellularLocation>
        <location evidence="1">Membrane</location>
        <topology evidence="1">Multi-pass membrane protein</topology>
    </subcellularLocation>
</comment>
<dbReference type="GO" id="GO:0016020">
    <property type="term" value="C:membrane"/>
    <property type="evidence" value="ECO:0007669"/>
    <property type="project" value="UniProtKB-SubCell"/>
</dbReference>
<dbReference type="InterPro" id="IPR050475">
    <property type="entry name" value="Prenyltransferase_related"/>
</dbReference>
<dbReference type="PANTHER" id="PTHR42723:SF1">
    <property type="entry name" value="CHLOROPHYLL SYNTHASE, CHLOROPLASTIC"/>
    <property type="match status" value="1"/>
</dbReference>
<reference evidence="6 7" key="1">
    <citation type="submission" date="2018-06" db="EMBL/GenBank/DDBJ databases">
        <title>Genomic Encyclopedia of Type Strains, Phase IV (KMG-IV): sequencing the most valuable type-strain genomes for metagenomic binning, comparative biology and taxonomic classification.</title>
        <authorList>
            <person name="Goeker M."/>
        </authorList>
    </citation>
    <scope>NUCLEOTIDE SEQUENCE [LARGE SCALE GENOMIC DNA]</scope>
    <source>
        <strain evidence="6 7">DSM 18048</strain>
    </source>
</reference>
<keyword evidence="7" id="KW-1185">Reference proteome</keyword>
<dbReference type="PANTHER" id="PTHR42723">
    <property type="entry name" value="CHLOROPHYLL SYNTHASE"/>
    <property type="match status" value="1"/>
</dbReference>
<evidence type="ECO:0000256" key="5">
    <source>
        <dbReference type="SAM" id="Phobius"/>
    </source>
</evidence>
<dbReference type="CDD" id="cd13966">
    <property type="entry name" value="PT_UbiA_4"/>
    <property type="match status" value="1"/>
</dbReference>
<name>A0A318S927_9DEIO</name>
<feature type="transmembrane region" description="Helical" evidence="5">
    <location>
        <begin position="50"/>
        <end position="68"/>
    </location>
</feature>
<sequence>MKVEANSPVDASRARQVLLASRPALWINTVGVGVVGVWLSGQLYTLDPRVLALLVWLTLPFNLLIYGLNDVTDRAEDALSERKGGWQGARLRDRDVGTVLWSVAALNAPFLVYFACSFPPSAFATLLLSVLLFAFYSLPPVRFKARPFLDSLSNVAYALPVVVPALVLGRGVPWLPLAALMAWSIGKHAFDAAQDVSADRGAGLATIATTLGVRRTALWSLAWFGLAGALLLPLSVLSASSVWLVSGGLAVRLLLDATEGRARHLYRASLLSPWIVGTISGVQLVYVLARALT</sequence>
<dbReference type="GO" id="GO:0016765">
    <property type="term" value="F:transferase activity, transferring alkyl or aryl (other than methyl) groups"/>
    <property type="evidence" value="ECO:0007669"/>
    <property type="project" value="InterPro"/>
</dbReference>
<gene>
    <name evidence="6" type="ORF">DES52_105125</name>
</gene>
<dbReference type="Pfam" id="PF01040">
    <property type="entry name" value="UbiA"/>
    <property type="match status" value="1"/>
</dbReference>
<feature type="transmembrane region" description="Helical" evidence="5">
    <location>
        <begin position="96"/>
        <end position="115"/>
    </location>
</feature>
<feature type="transmembrane region" description="Helical" evidence="5">
    <location>
        <begin position="25"/>
        <end position="44"/>
    </location>
</feature>
<feature type="transmembrane region" description="Helical" evidence="5">
    <location>
        <begin position="221"/>
        <end position="245"/>
    </location>
</feature>
<evidence type="ECO:0000256" key="3">
    <source>
        <dbReference type="ARBA" id="ARBA00022989"/>
    </source>
</evidence>
<dbReference type="InterPro" id="IPR000537">
    <property type="entry name" value="UbiA_prenyltransferase"/>
</dbReference>
<keyword evidence="4 5" id="KW-0472">Membrane</keyword>
<accession>A0A318S927</accession>
<evidence type="ECO:0000256" key="2">
    <source>
        <dbReference type="ARBA" id="ARBA00022692"/>
    </source>
</evidence>
<evidence type="ECO:0000313" key="6">
    <source>
        <dbReference type="EMBL" id="PYE54487.1"/>
    </source>
</evidence>
<keyword evidence="6" id="KW-0808">Transferase</keyword>
<feature type="transmembrane region" description="Helical" evidence="5">
    <location>
        <begin position="121"/>
        <end position="138"/>
    </location>
</feature>
<organism evidence="6 7">
    <name type="scientific">Deinococcus yavapaiensis KR-236</name>
    <dbReference type="NCBI Taxonomy" id="694435"/>
    <lineage>
        <taxon>Bacteria</taxon>
        <taxon>Thermotogati</taxon>
        <taxon>Deinococcota</taxon>
        <taxon>Deinococci</taxon>
        <taxon>Deinococcales</taxon>
        <taxon>Deinococcaceae</taxon>
        <taxon>Deinococcus</taxon>
    </lineage>
</organism>
<protein>
    <submittedName>
        <fullName evidence="6">4-hydroxybenzoate polyprenyltransferase</fullName>
    </submittedName>
</protein>
<dbReference type="EMBL" id="QJSX01000005">
    <property type="protein sequence ID" value="PYE54487.1"/>
    <property type="molecule type" value="Genomic_DNA"/>
</dbReference>
<keyword evidence="2 5" id="KW-0812">Transmembrane</keyword>
<keyword evidence="3 5" id="KW-1133">Transmembrane helix</keyword>
<evidence type="ECO:0000313" key="7">
    <source>
        <dbReference type="Proteomes" id="UP000248326"/>
    </source>
</evidence>
<proteinExistence type="predicted"/>
<dbReference type="AlphaFoldDB" id="A0A318S927"/>
<dbReference type="NCBIfam" id="NF010119">
    <property type="entry name" value="PRK13595.1"/>
    <property type="match status" value="1"/>
</dbReference>
<feature type="transmembrane region" description="Helical" evidence="5">
    <location>
        <begin position="265"/>
        <end position="289"/>
    </location>
</feature>
<dbReference type="OrthoDB" id="1416782at2"/>
<dbReference type="Proteomes" id="UP000248326">
    <property type="component" value="Unassembled WGS sequence"/>
</dbReference>
<evidence type="ECO:0000256" key="1">
    <source>
        <dbReference type="ARBA" id="ARBA00004141"/>
    </source>
</evidence>
<evidence type="ECO:0000256" key="4">
    <source>
        <dbReference type="ARBA" id="ARBA00023136"/>
    </source>
</evidence>
<comment type="caution">
    <text evidence="6">The sequence shown here is derived from an EMBL/GenBank/DDBJ whole genome shotgun (WGS) entry which is preliminary data.</text>
</comment>